<dbReference type="Gene3D" id="1.25.40.10">
    <property type="entry name" value="Tetratricopeptide repeat domain"/>
    <property type="match status" value="1"/>
</dbReference>
<gene>
    <name evidence="3" type="ORF">ACFSYJ_01945</name>
</gene>
<dbReference type="RefSeq" id="WP_345388563.1">
    <property type="nucleotide sequence ID" value="NZ_BAABHG010000003.1"/>
</dbReference>
<proteinExistence type="predicted"/>
<name>A0ABW5G868_9PSEU</name>
<organism evidence="3 4">
    <name type="scientific">Amycolatopsis samaneae</name>
    <dbReference type="NCBI Taxonomy" id="664691"/>
    <lineage>
        <taxon>Bacteria</taxon>
        <taxon>Bacillati</taxon>
        <taxon>Actinomycetota</taxon>
        <taxon>Actinomycetes</taxon>
        <taxon>Pseudonocardiales</taxon>
        <taxon>Pseudonocardiaceae</taxon>
        <taxon>Amycolatopsis</taxon>
    </lineage>
</organism>
<protein>
    <submittedName>
        <fullName evidence="3">Tetratricopeptide repeat protein</fullName>
    </submittedName>
</protein>
<sequence>MNTVRHQGSDADPRVYRAWLAAWAGDLDRAETLLRGLDDVAGLDLRARVHAQRGEPAEADRCWARVQELVPDDPDAAAGRRTLARIRAKRRPARPILTAGRTVVVASVLVCAALAAGAGLLASGGPVSPAEPVRPPEQPSRAQILQDRLDALDAANATAAARRARDLDAIAAGLAMPGVLVRRRAGDVQVLFASGLFPAETVISGPGAALLDGLGRRLAALRVRTTVIGHVVAVPGGPATGGAGIALARAQVAAEHLAAGGGLPLTAFALVSADQREGPFPDAPRNRTVTLSLGPAES</sequence>
<keyword evidence="2" id="KW-1133">Transmembrane helix</keyword>
<evidence type="ECO:0000256" key="1">
    <source>
        <dbReference type="SAM" id="MobiDB-lite"/>
    </source>
</evidence>
<evidence type="ECO:0000313" key="4">
    <source>
        <dbReference type="Proteomes" id="UP001597419"/>
    </source>
</evidence>
<dbReference type="InterPro" id="IPR011990">
    <property type="entry name" value="TPR-like_helical_dom_sf"/>
</dbReference>
<keyword evidence="4" id="KW-1185">Reference proteome</keyword>
<evidence type="ECO:0000256" key="2">
    <source>
        <dbReference type="SAM" id="Phobius"/>
    </source>
</evidence>
<comment type="caution">
    <text evidence="3">The sequence shown here is derived from an EMBL/GenBank/DDBJ whole genome shotgun (WGS) entry which is preliminary data.</text>
</comment>
<reference evidence="4" key="1">
    <citation type="journal article" date="2019" name="Int. J. Syst. Evol. Microbiol.">
        <title>The Global Catalogue of Microorganisms (GCM) 10K type strain sequencing project: providing services to taxonomists for standard genome sequencing and annotation.</title>
        <authorList>
            <consortium name="The Broad Institute Genomics Platform"/>
            <consortium name="The Broad Institute Genome Sequencing Center for Infectious Disease"/>
            <person name="Wu L."/>
            <person name="Ma J."/>
        </authorList>
    </citation>
    <scope>NUCLEOTIDE SEQUENCE [LARGE SCALE GENOMIC DNA]</scope>
    <source>
        <strain evidence="4">CGMCC 4.7643</strain>
    </source>
</reference>
<dbReference type="EMBL" id="JBHUKU010000002">
    <property type="protein sequence ID" value="MFD2457337.1"/>
    <property type="molecule type" value="Genomic_DNA"/>
</dbReference>
<evidence type="ECO:0000313" key="3">
    <source>
        <dbReference type="EMBL" id="MFD2457337.1"/>
    </source>
</evidence>
<dbReference type="SUPFAM" id="SSF48452">
    <property type="entry name" value="TPR-like"/>
    <property type="match status" value="1"/>
</dbReference>
<feature type="region of interest" description="Disordered" evidence="1">
    <location>
        <begin position="277"/>
        <end position="298"/>
    </location>
</feature>
<keyword evidence="2" id="KW-0472">Membrane</keyword>
<dbReference type="Proteomes" id="UP001597419">
    <property type="component" value="Unassembled WGS sequence"/>
</dbReference>
<feature type="transmembrane region" description="Helical" evidence="2">
    <location>
        <begin position="99"/>
        <end position="122"/>
    </location>
</feature>
<accession>A0ABW5G868</accession>
<keyword evidence="2" id="KW-0812">Transmembrane</keyword>